<comment type="caution">
    <text evidence="5">The sequence shown here is derived from an EMBL/GenBank/DDBJ whole genome shotgun (WGS) entry which is preliminary data.</text>
</comment>
<dbReference type="STRING" id="159449.B4N89_39660"/>
<dbReference type="Proteomes" id="UP000190037">
    <property type="component" value="Unassembled WGS sequence"/>
</dbReference>
<dbReference type="PANTHER" id="PTHR23073">
    <property type="entry name" value="26S PROTEASOME REGULATORY SUBUNIT"/>
    <property type="match status" value="1"/>
</dbReference>
<dbReference type="GO" id="GO:0016887">
    <property type="term" value="F:ATP hydrolysis activity"/>
    <property type="evidence" value="ECO:0007669"/>
    <property type="project" value="InterPro"/>
</dbReference>
<dbReference type="CDD" id="cd19481">
    <property type="entry name" value="RecA-like_protease"/>
    <property type="match status" value="1"/>
</dbReference>
<dbReference type="InterPro" id="IPR027417">
    <property type="entry name" value="P-loop_NTPase"/>
</dbReference>
<dbReference type="Gene3D" id="3.40.50.300">
    <property type="entry name" value="P-loop containing nucleotide triphosphate hydrolases"/>
    <property type="match status" value="1"/>
</dbReference>
<dbReference type="InterPro" id="IPR050221">
    <property type="entry name" value="26S_Proteasome_ATPase"/>
</dbReference>
<evidence type="ECO:0000259" key="4">
    <source>
        <dbReference type="SMART" id="SM00382"/>
    </source>
</evidence>
<keyword evidence="3" id="KW-0067">ATP-binding</keyword>
<accession>A0A1T3NNU2</accession>
<proteinExistence type="inferred from homology"/>
<dbReference type="InterPro" id="IPR003959">
    <property type="entry name" value="ATPase_AAA_core"/>
</dbReference>
<dbReference type="SUPFAM" id="SSF52540">
    <property type="entry name" value="P-loop containing nucleoside triphosphate hydrolases"/>
    <property type="match status" value="1"/>
</dbReference>
<feature type="domain" description="AAA+ ATPase" evidence="4">
    <location>
        <begin position="473"/>
        <end position="605"/>
    </location>
</feature>
<dbReference type="InterPro" id="IPR054472">
    <property type="entry name" value="WHD"/>
</dbReference>
<gene>
    <name evidence="5" type="ORF">B4N89_39660</name>
</gene>
<name>A0A1T3NNU2_9ACTN</name>
<reference evidence="5 6" key="1">
    <citation type="submission" date="2017-03" db="EMBL/GenBank/DDBJ databases">
        <title>Draft genome sequence of Streptomyces scabrisporus NF3, endophyte isolated from Amphipterygium adstringens.</title>
        <authorList>
            <person name="Vazquez M."/>
            <person name="Ceapa C.D."/>
            <person name="Rodriguez Luna D."/>
            <person name="Sanchez Esquivel S."/>
        </authorList>
    </citation>
    <scope>NUCLEOTIDE SEQUENCE [LARGE SCALE GENOMIC DNA]</scope>
    <source>
        <strain evidence="5 6">NF3</strain>
    </source>
</reference>
<dbReference type="Pfam" id="PF00004">
    <property type="entry name" value="AAA"/>
    <property type="match status" value="1"/>
</dbReference>
<keyword evidence="6" id="KW-1185">Reference proteome</keyword>
<evidence type="ECO:0000256" key="2">
    <source>
        <dbReference type="ARBA" id="ARBA00022741"/>
    </source>
</evidence>
<dbReference type="EMBL" id="MWQN01000003">
    <property type="protein sequence ID" value="OPC78291.1"/>
    <property type="molecule type" value="Genomic_DNA"/>
</dbReference>
<keyword evidence="2" id="KW-0547">Nucleotide-binding</keyword>
<dbReference type="GO" id="GO:0005524">
    <property type="term" value="F:ATP binding"/>
    <property type="evidence" value="ECO:0007669"/>
    <property type="project" value="UniProtKB-KW"/>
</dbReference>
<comment type="similarity">
    <text evidence="1">Belongs to the AAA ATPase family.</text>
</comment>
<evidence type="ECO:0000256" key="3">
    <source>
        <dbReference type="ARBA" id="ARBA00022840"/>
    </source>
</evidence>
<organism evidence="5 6">
    <name type="scientific">Embleya scabrispora</name>
    <dbReference type="NCBI Taxonomy" id="159449"/>
    <lineage>
        <taxon>Bacteria</taxon>
        <taxon>Bacillati</taxon>
        <taxon>Actinomycetota</taxon>
        <taxon>Actinomycetes</taxon>
        <taxon>Kitasatosporales</taxon>
        <taxon>Streptomycetaceae</taxon>
        <taxon>Embleya</taxon>
    </lineage>
</organism>
<dbReference type="InterPro" id="IPR003593">
    <property type="entry name" value="AAA+_ATPase"/>
</dbReference>
<dbReference type="Pfam" id="PF22977">
    <property type="entry name" value="WHD"/>
    <property type="match status" value="1"/>
</dbReference>
<evidence type="ECO:0000256" key="1">
    <source>
        <dbReference type="ARBA" id="ARBA00006914"/>
    </source>
</evidence>
<evidence type="ECO:0000313" key="5">
    <source>
        <dbReference type="EMBL" id="OPC78291.1"/>
    </source>
</evidence>
<sequence>MTRFGPMINDRGMAVAGSIGSSAPVLTDLSDLERWIADVLARAVQANGPESDESSLERLYPSHEEVRAALAGAPRPAPVLITGPPLPAHLALPLARRGFDPFDLAALALILAPELDPAYGRVIAWLQRDSGQPYPTLDLLARLCCETGQDRAAVAVRLSTAGPLLRCGLVEPVGGRSGPSYAGAVRPSAVLLRRLFAIGRLDDALAPFATVDAYAPVDAPDPIAAAALVARLVGDAPSLTHLSGAPPATCLDVAWWSAARAGRRVLTARPEALADPALLPGLAAEALLREAVLVVDTHAGGPPDAVWERFTHAVVVGGPDTLAPTGPHVPAERVAALSVRRAVGVPGGLATALAAHGVEVASTPGADPPAGWTHLAGPELRHTLDAVAARARGRAEPGAPLRTTAAEVVDVAARITGGELGRLATRLGTSDDWSALIVPDDVGARLRDVCAHLTAHRTVLDASGFADRPGPGRGVSVLFAGPSGTGKTFAARLVAGRLGLPLYRVDLASVVSKYIGETEQNLDAVFTAAARTDAVLLFDECDALFGKRSEVHDARDRYANLEVAYLLQRLEDHDGLAVLATNLLHHMDDAFIRRLTYCVHFPFPEAAERRRIWQGAWPAALPRDVDVDLGELAERYPLSGGHIHNVAVAAAHLAAAEGRVVDRAAVLRAMEREYDKIGPSPQAPTTIGAR</sequence>
<protein>
    <recommendedName>
        <fullName evidence="4">AAA+ ATPase domain-containing protein</fullName>
    </recommendedName>
</protein>
<dbReference type="AlphaFoldDB" id="A0A1T3NNU2"/>
<dbReference type="SMART" id="SM00382">
    <property type="entry name" value="AAA"/>
    <property type="match status" value="1"/>
</dbReference>
<evidence type="ECO:0000313" key="6">
    <source>
        <dbReference type="Proteomes" id="UP000190037"/>
    </source>
</evidence>